<feature type="transmembrane region" description="Helical" evidence="8">
    <location>
        <begin position="92"/>
        <end position="112"/>
    </location>
</feature>
<dbReference type="EMBL" id="JACEGQ020000002">
    <property type="protein sequence ID" value="KAH8517199.1"/>
    <property type="molecule type" value="Genomic_DNA"/>
</dbReference>
<accession>A0A8T2ZIS1</accession>
<organism evidence="10 11">
    <name type="scientific">Populus deltoides</name>
    <name type="common">Eastern poplar</name>
    <name type="synonym">Eastern cottonwood</name>
    <dbReference type="NCBI Taxonomy" id="3696"/>
    <lineage>
        <taxon>Eukaryota</taxon>
        <taxon>Viridiplantae</taxon>
        <taxon>Streptophyta</taxon>
        <taxon>Embryophyta</taxon>
        <taxon>Tracheophyta</taxon>
        <taxon>Spermatophyta</taxon>
        <taxon>Magnoliopsida</taxon>
        <taxon>eudicotyledons</taxon>
        <taxon>Gunneridae</taxon>
        <taxon>Pentapetalae</taxon>
        <taxon>rosids</taxon>
        <taxon>fabids</taxon>
        <taxon>Malpighiales</taxon>
        <taxon>Salicaceae</taxon>
        <taxon>Saliceae</taxon>
        <taxon>Populus</taxon>
    </lineage>
</organism>
<comment type="caution">
    <text evidence="10">The sequence shown here is derived from an EMBL/GenBank/DDBJ whole genome shotgun (WGS) entry which is preliminary data.</text>
</comment>
<dbReference type="PANTHER" id="PTHR15486">
    <property type="entry name" value="ANCIENT UBIQUITOUS PROTEIN"/>
    <property type="match status" value="1"/>
</dbReference>
<evidence type="ECO:0000313" key="10">
    <source>
        <dbReference type="EMBL" id="KAH8517199.1"/>
    </source>
</evidence>
<evidence type="ECO:0000256" key="1">
    <source>
        <dbReference type="ARBA" id="ARBA00004141"/>
    </source>
</evidence>
<evidence type="ECO:0000256" key="4">
    <source>
        <dbReference type="ARBA" id="ARBA00022692"/>
    </source>
</evidence>
<evidence type="ECO:0000256" key="5">
    <source>
        <dbReference type="ARBA" id="ARBA00022989"/>
    </source>
</evidence>
<protein>
    <recommendedName>
        <fullName evidence="9">Phospholipid/glycerol acyltransferase domain-containing protein</fullName>
    </recommendedName>
</protein>
<reference evidence="10" key="1">
    <citation type="journal article" date="2021" name="J. Hered.">
        <title>Genome Assembly of Salicaceae Populus deltoides (Eastern Cottonwood) I-69 Based on Nanopore Sequencing and Hi-C Technologies.</title>
        <authorList>
            <person name="Bai S."/>
            <person name="Wu H."/>
            <person name="Zhang J."/>
            <person name="Pan Z."/>
            <person name="Zhao W."/>
            <person name="Li Z."/>
            <person name="Tong C."/>
        </authorList>
    </citation>
    <scope>NUCLEOTIDE SEQUENCE</scope>
    <source>
        <tissue evidence="10">Leaf</tissue>
    </source>
</reference>
<sequence length="552" mass="62581">MHNTSSDIGTVNAEKMFPRAFFFQNLFFFFFRIISRQFRNPKGLQRSFSNVHAAHGKYQKYASLSFRSDLSSKTLVFNVEGTLLKSYSLFPYFMLVAFEAGSLLRALILFLLYPFICLVGQDMGLKIMVMVCFFGVKKESFRVGSAVLPKFFLEDVGLEAFEELKRGGRKVAVSDHFPQVMIESFLRDYLDVNCVVGRELKTGCGYFLGLLEEKKKDMLNLEEILGKDSVISHDDIIGISQLNSSLDHPLFSHCKEIYLVRRVDKRSWQHLPRDRYPKPLIFHDGRLALRPTPLASLALFMWVPFGFVLALIRAAVALSLPYSMSIPTLTFTGVKVVISKPKLSSSVLRSSKENESKKGLLYVCNHRTLLDPLYLSFALKKNFTAVTYSLSRLSEILSPIRTVRLTRDREQDAKMMERLLNQGDLAVCPEGTTCREPYLLRFSPLFAEMSDDIVPVALDTHVSMFYGTTAGGLKCLDPLFFLMNPRPSYTIQLLDGVSGLSTCQDSDKSRFDVANYVQSEIGKALSFECTKLTRRDKYLILAGNEGITCNQR</sequence>
<dbReference type="GO" id="GO:0016020">
    <property type="term" value="C:membrane"/>
    <property type="evidence" value="ECO:0007669"/>
    <property type="project" value="UniProtKB-SubCell"/>
</dbReference>
<evidence type="ECO:0000256" key="6">
    <source>
        <dbReference type="ARBA" id="ARBA00023136"/>
    </source>
</evidence>
<keyword evidence="11" id="KW-1185">Reference proteome</keyword>
<comment type="subcellular location">
    <subcellularLocation>
        <location evidence="1">Membrane</location>
        <topology evidence="1">Multi-pass membrane protein</topology>
    </subcellularLocation>
</comment>
<evidence type="ECO:0000256" key="7">
    <source>
        <dbReference type="ARBA" id="ARBA00023315"/>
    </source>
</evidence>
<dbReference type="SUPFAM" id="SSF69593">
    <property type="entry name" value="Glycerol-3-phosphate (1)-acyltransferase"/>
    <property type="match status" value="1"/>
</dbReference>
<dbReference type="InterPro" id="IPR002123">
    <property type="entry name" value="Plipid/glycerol_acylTrfase"/>
</dbReference>
<dbReference type="GO" id="GO:0010143">
    <property type="term" value="P:cutin biosynthetic process"/>
    <property type="evidence" value="ECO:0007669"/>
    <property type="project" value="TreeGrafter"/>
</dbReference>
<evidence type="ECO:0000313" key="11">
    <source>
        <dbReference type="Proteomes" id="UP000807159"/>
    </source>
</evidence>
<feature type="transmembrane region" description="Helical" evidence="8">
    <location>
        <begin position="294"/>
        <end position="314"/>
    </location>
</feature>
<evidence type="ECO:0000256" key="2">
    <source>
        <dbReference type="ARBA" id="ARBA00007937"/>
    </source>
</evidence>
<dbReference type="Pfam" id="PF01553">
    <property type="entry name" value="Acyltransferase"/>
    <property type="match status" value="1"/>
</dbReference>
<dbReference type="Proteomes" id="UP000807159">
    <property type="component" value="Chromosome 2"/>
</dbReference>
<keyword evidence="6 8" id="KW-0472">Membrane</keyword>
<keyword evidence="3" id="KW-0808">Transferase</keyword>
<dbReference type="SMART" id="SM00563">
    <property type="entry name" value="PlsC"/>
    <property type="match status" value="1"/>
</dbReference>
<dbReference type="Pfam" id="PF23270">
    <property type="entry name" value="HAD_RAM2_N"/>
    <property type="match status" value="1"/>
</dbReference>
<keyword evidence="4 8" id="KW-0812">Transmembrane</keyword>
<keyword evidence="7" id="KW-0012">Acyltransferase</keyword>
<gene>
    <name evidence="10" type="ORF">H0E87_005231</name>
</gene>
<dbReference type="CDD" id="cd06551">
    <property type="entry name" value="LPLAT"/>
    <property type="match status" value="1"/>
</dbReference>
<name>A0A8T2ZIS1_POPDE</name>
<keyword evidence="5 8" id="KW-1133">Transmembrane helix</keyword>
<evidence type="ECO:0000256" key="8">
    <source>
        <dbReference type="SAM" id="Phobius"/>
    </source>
</evidence>
<dbReference type="GO" id="GO:0016791">
    <property type="term" value="F:phosphatase activity"/>
    <property type="evidence" value="ECO:0007669"/>
    <property type="project" value="TreeGrafter"/>
</dbReference>
<feature type="domain" description="Phospholipid/glycerol acyltransferase" evidence="9">
    <location>
        <begin position="360"/>
        <end position="461"/>
    </location>
</feature>
<evidence type="ECO:0000259" key="9">
    <source>
        <dbReference type="SMART" id="SM00563"/>
    </source>
</evidence>
<dbReference type="GO" id="GO:0090447">
    <property type="term" value="F:glycerol-3-phosphate 2-O-acyltransferase activity"/>
    <property type="evidence" value="ECO:0007669"/>
    <property type="project" value="TreeGrafter"/>
</dbReference>
<comment type="similarity">
    <text evidence="2">Belongs to the GPAT/DAPAT family.</text>
</comment>
<dbReference type="InterPro" id="IPR056462">
    <property type="entry name" value="HAD_RAM2/GPAT1-8"/>
</dbReference>
<proteinExistence type="inferred from homology"/>
<dbReference type="AlphaFoldDB" id="A0A8T2ZIS1"/>
<evidence type="ECO:0000256" key="3">
    <source>
        <dbReference type="ARBA" id="ARBA00022679"/>
    </source>
</evidence>
<dbReference type="PANTHER" id="PTHR15486:SF62">
    <property type="entry name" value="GLYCEROL-3-PHOSPHATE ACYLTRANSFERASE 2-RELATED"/>
    <property type="match status" value="1"/>
</dbReference>
<feature type="transmembrane region" description="Helical" evidence="8">
    <location>
        <begin position="16"/>
        <end position="34"/>
    </location>
</feature>